<dbReference type="FunCoup" id="A0A0V0QFH7">
    <property type="interactions" value="150"/>
</dbReference>
<dbReference type="Proteomes" id="UP000054937">
    <property type="component" value="Unassembled WGS sequence"/>
</dbReference>
<evidence type="ECO:0000256" key="1">
    <source>
        <dbReference type="ARBA" id="ARBA00004273"/>
    </source>
</evidence>
<dbReference type="PANTHER" id="PTHR10721:SF1">
    <property type="entry name" value="MITOCHONDRIAL IMPORT INNER MEMBRANE TRANSLOCASE SUBUNIT TIM44"/>
    <property type="match status" value="1"/>
</dbReference>
<evidence type="ECO:0000256" key="6">
    <source>
        <dbReference type="ARBA" id="ARBA00023136"/>
    </source>
</evidence>
<dbReference type="OrthoDB" id="290974at2759"/>
<feature type="compositionally biased region" description="Basic and acidic residues" evidence="8">
    <location>
        <begin position="78"/>
        <end position="87"/>
    </location>
</feature>
<keyword evidence="3" id="KW-0999">Mitochondrion inner membrane</keyword>
<dbReference type="AlphaFoldDB" id="A0A0V0QFH7"/>
<evidence type="ECO:0000256" key="8">
    <source>
        <dbReference type="SAM" id="MobiDB-lite"/>
    </source>
</evidence>
<dbReference type="InterPro" id="IPR039544">
    <property type="entry name" value="Tim44-like"/>
</dbReference>
<dbReference type="EMBL" id="LDAU01000180">
    <property type="protein sequence ID" value="KRX00901.1"/>
    <property type="molecule type" value="Genomic_DNA"/>
</dbReference>
<dbReference type="InterPro" id="IPR007379">
    <property type="entry name" value="Tim44-like_dom"/>
</dbReference>
<dbReference type="SMART" id="SM00978">
    <property type="entry name" value="Tim44"/>
    <property type="match status" value="1"/>
</dbReference>
<comment type="similarity">
    <text evidence="2">Belongs to the Tim44 family.</text>
</comment>
<evidence type="ECO:0000313" key="10">
    <source>
        <dbReference type="EMBL" id="KRX00901.1"/>
    </source>
</evidence>
<keyword evidence="6" id="KW-0472">Membrane</keyword>
<feature type="compositionally biased region" description="Basic and acidic residues" evidence="8">
    <location>
        <begin position="57"/>
        <end position="66"/>
    </location>
</feature>
<protein>
    <recommendedName>
        <fullName evidence="9">Tim44-like domain-containing protein</fullName>
    </recommendedName>
</protein>
<sequence>MQSLAKLVLRSNLLPKTKNLQKVGSYQFSQQEDAFFNLKNKINQNKSDEEIKSEYYKDQKQKKNNESNEQNNQNLDNVKTKENEENIQKQQKKKKIIKQKGYMESLQEQNNFLGKSLKFGIEAWQQTFPDEKEMAQKRLLKAKEQAKKLREEQQNMKEYTEEELEEIQQNIPEWKKNALQKAQNVEEKQSIASKLKGKVKAKFNKTEFASNLYKSEEYKEYQTFKTEMSQFKEDFKDHVHNSPSNLVQGGLYVIDKASSEHQIAKSIKEMRKYDPEFDLWELEKESRVIFETAYNHYLEGDIDILEKYCSEQALGYFKTLIKQRKAQNCSPKYKQLWTCDRSMFNKAFFPDSILPVFQFNIKMQEIYCNVDDITGKIVDGSDDRVMAYDFIFGVRLHTDPDLETVGHKWELIEVQPQQVVKMLV</sequence>
<reference evidence="10 11" key="1">
    <citation type="journal article" date="2015" name="Sci. Rep.">
        <title>Genome of the facultative scuticociliatosis pathogen Pseudocohnilembus persalinus provides insight into its virulence through horizontal gene transfer.</title>
        <authorList>
            <person name="Xiong J."/>
            <person name="Wang G."/>
            <person name="Cheng J."/>
            <person name="Tian M."/>
            <person name="Pan X."/>
            <person name="Warren A."/>
            <person name="Jiang C."/>
            <person name="Yuan D."/>
            <person name="Miao W."/>
        </authorList>
    </citation>
    <scope>NUCLEOTIDE SEQUENCE [LARGE SCALE GENOMIC DNA]</scope>
    <source>
        <strain evidence="10">36N120E</strain>
    </source>
</reference>
<proteinExistence type="inferred from homology"/>
<keyword evidence="7" id="KW-0175">Coiled coil</keyword>
<feature type="domain" description="Tim44-like" evidence="9">
    <location>
        <begin position="263"/>
        <end position="416"/>
    </location>
</feature>
<dbReference type="OMA" id="SRMNVYN"/>
<dbReference type="GO" id="GO:0030150">
    <property type="term" value="P:protein import into mitochondrial matrix"/>
    <property type="evidence" value="ECO:0007669"/>
    <property type="project" value="TreeGrafter"/>
</dbReference>
<dbReference type="Pfam" id="PF04280">
    <property type="entry name" value="Tim44"/>
    <property type="match status" value="1"/>
</dbReference>
<evidence type="ECO:0000256" key="7">
    <source>
        <dbReference type="SAM" id="Coils"/>
    </source>
</evidence>
<dbReference type="PANTHER" id="PTHR10721">
    <property type="entry name" value="MITOCHONDRIAL IMPORT INNER MEMBRANE TRANSLOCASE SUBUNIT TIM44"/>
    <property type="match status" value="1"/>
</dbReference>
<keyword evidence="4" id="KW-0809">Transit peptide</keyword>
<dbReference type="InterPro" id="IPR032710">
    <property type="entry name" value="NTF2-like_dom_sf"/>
</dbReference>
<feature type="region of interest" description="Disordered" evidence="8">
    <location>
        <begin position="57"/>
        <end position="94"/>
    </location>
</feature>
<name>A0A0V0QFH7_PSEPJ</name>
<evidence type="ECO:0000256" key="5">
    <source>
        <dbReference type="ARBA" id="ARBA00023128"/>
    </source>
</evidence>
<dbReference type="InParanoid" id="A0A0V0QFH7"/>
<keyword evidence="11" id="KW-1185">Reference proteome</keyword>
<evidence type="ECO:0000259" key="9">
    <source>
        <dbReference type="SMART" id="SM00978"/>
    </source>
</evidence>
<dbReference type="SUPFAM" id="SSF54427">
    <property type="entry name" value="NTF2-like"/>
    <property type="match status" value="1"/>
</dbReference>
<accession>A0A0V0QFH7</accession>
<evidence type="ECO:0000313" key="11">
    <source>
        <dbReference type="Proteomes" id="UP000054937"/>
    </source>
</evidence>
<organism evidence="10 11">
    <name type="scientific">Pseudocohnilembus persalinus</name>
    <name type="common">Ciliate</name>
    <dbReference type="NCBI Taxonomy" id="266149"/>
    <lineage>
        <taxon>Eukaryota</taxon>
        <taxon>Sar</taxon>
        <taxon>Alveolata</taxon>
        <taxon>Ciliophora</taxon>
        <taxon>Intramacronucleata</taxon>
        <taxon>Oligohymenophorea</taxon>
        <taxon>Scuticociliatia</taxon>
        <taxon>Philasterida</taxon>
        <taxon>Pseudocohnilembidae</taxon>
        <taxon>Pseudocohnilembus</taxon>
    </lineage>
</organism>
<dbReference type="GO" id="GO:0005743">
    <property type="term" value="C:mitochondrial inner membrane"/>
    <property type="evidence" value="ECO:0007669"/>
    <property type="project" value="UniProtKB-SubCell"/>
</dbReference>
<feature type="coiled-coil region" evidence="7">
    <location>
        <begin position="132"/>
        <end position="177"/>
    </location>
</feature>
<keyword evidence="5" id="KW-0496">Mitochondrion</keyword>
<feature type="compositionally biased region" description="Low complexity" evidence="8">
    <location>
        <begin position="67"/>
        <end position="77"/>
    </location>
</feature>
<dbReference type="Gene3D" id="3.10.450.240">
    <property type="match status" value="1"/>
</dbReference>
<evidence type="ECO:0000256" key="3">
    <source>
        <dbReference type="ARBA" id="ARBA00022792"/>
    </source>
</evidence>
<evidence type="ECO:0000256" key="2">
    <source>
        <dbReference type="ARBA" id="ARBA00009597"/>
    </source>
</evidence>
<gene>
    <name evidence="10" type="ORF">PPERSA_09507</name>
</gene>
<comment type="subcellular location">
    <subcellularLocation>
        <location evidence="1">Mitochondrion inner membrane</location>
    </subcellularLocation>
</comment>
<comment type="caution">
    <text evidence="10">The sequence shown here is derived from an EMBL/GenBank/DDBJ whole genome shotgun (WGS) entry which is preliminary data.</text>
</comment>
<evidence type="ECO:0000256" key="4">
    <source>
        <dbReference type="ARBA" id="ARBA00022946"/>
    </source>
</evidence>
<dbReference type="GO" id="GO:0051087">
    <property type="term" value="F:protein-folding chaperone binding"/>
    <property type="evidence" value="ECO:0007669"/>
    <property type="project" value="TreeGrafter"/>
</dbReference>